<sequence length="172" mass="18996">MPSRVMPRRWAAARLRVWGVLHVFVKRELVLRGLELYLMAVSRKAKTASRLRAMETLGEMDDLRDVAVDMLTAFADLTSAGDDTEDFLAAATALARFAPDAALALVQRLATDATARPEMREFAVFILQKYAEHGRAADVPGTPAARQGPVPFPTAPLVRKYWDRPGGRQHGP</sequence>
<dbReference type="EMBL" id="UHID01000008">
    <property type="protein sequence ID" value="SUP61856.1"/>
    <property type="molecule type" value="Genomic_DNA"/>
</dbReference>
<reference evidence="2 3" key="1">
    <citation type="submission" date="2018-06" db="EMBL/GenBank/DDBJ databases">
        <authorList>
            <consortium name="Pathogen Informatics"/>
            <person name="Doyle S."/>
        </authorList>
    </citation>
    <scope>NUCLEOTIDE SEQUENCE [LARGE SCALE GENOMIC DNA]</scope>
    <source>
        <strain evidence="2 3">NCTC7807</strain>
    </source>
</reference>
<evidence type="ECO:0008006" key="4">
    <source>
        <dbReference type="Google" id="ProtNLM"/>
    </source>
</evidence>
<protein>
    <recommendedName>
        <fullName evidence="4">HEAT repeat domain-containing protein</fullName>
    </recommendedName>
</protein>
<evidence type="ECO:0000313" key="3">
    <source>
        <dbReference type="Proteomes" id="UP000254150"/>
    </source>
</evidence>
<gene>
    <name evidence="2" type="ORF">NCTC7807_05014</name>
</gene>
<name>A0A380P9J7_STRGR</name>
<organism evidence="2 3">
    <name type="scientific">Streptomyces griseus</name>
    <dbReference type="NCBI Taxonomy" id="1911"/>
    <lineage>
        <taxon>Bacteria</taxon>
        <taxon>Bacillati</taxon>
        <taxon>Actinomycetota</taxon>
        <taxon>Actinomycetes</taxon>
        <taxon>Kitasatosporales</taxon>
        <taxon>Streptomycetaceae</taxon>
        <taxon>Streptomyces</taxon>
    </lineage>
</organism>
<dbReference type="Proteomes" id="UP000254150">
    <property type="component" value="Unassembled WGS sequence"/>
</dbReference>
<proteinExistence type="predicted"/>
<feature type="region of interest" description="Disordered" evidence="1">
    <location>
        <begin position="139"/>
        <end position="172"/>
    </location>
</feature>
<evidence type="ECO:0000256" key="1">
    <source>
        <dbReference type="SAM" id="MobiDB-lite"/>
    </source>
</evidence>
<evidence type="ECO:0000313" key="2">
    <source>
        <dbReference type="EMBL" id="SUP61856.1"/>
    </source>
</evidence>
<accession>A0A380P9J7</accession>
<dbReference type="AlphaFoldDB" id="A0A380P9J7"/>